<dbReference type="Pfam" id="PF01661">
    <property type="entry name" value="Macro"/>
    <property type="match status" value="1"/>
</dbReference>
<dbReference type="Gene3D" id="3.40.220.10">
    <property type="entry name" value="Leucine Aminopeptidase, subunit E, domain 1"/>
    <property type="match status" value="1"/>
</dbReference>
<gene>
    <name evidence="3" type="ORF">HGA08_05760</name>
</gene>
<dbReference type="EMBL" id="JAAXOP010000002">
    <property type="protein sequence ID" value="NKY49719.1"/>
    <property type="molecule type" value="Genomic_DNA"/>
</dbReference>
<feature type="domain" description="Macro" evidence="2">
    <location>
        <begin position="1"/>
        <end position="130"/>
    </location>
</feature>
<accession>A0A846XZL6</accession>
<evidence type="ECO:0000313" key="4">
    <source>
        <dbReference type="Proteomes" id="UP000565711"/>
    </source>
</evidence>
<proteinExistence type="predicted"/>
<dbReference type="Proteomes" id="UP000565711">
    <property type="component" value="Unassembled WGS sequence"/>
</dbReference>
<name>A0A846XZL6_9NOCA</name>
<dbReference type="SMART" id="SM00506">
    <property type="entry name" value="A1pp"/>
    <property type="match status" value="1"/>
</dbReference>
<comment type="catalytic activity">
    <reaction evidence="1">
        <text>an N-(ADP-alpha-D-ribosyl)-thymidine in DNA + H2O = a thymidine in DNA + ADP-D-ribose</text>
        <dbReference type="Rhea" id="RHEA:71655"/>
        <dbReference type="Rhea" id="RHEA-COMP:13556"/>
        <dbReference type="Rhea" id="RHEA-COMP:18051"/>
        <dbReference type="ChEBI" id="CHEBI:15377"/>
        <dbReference type="ChEBI" id="CHEBI:57967"/>
        <dbReference type="ChEBI" id="CHEBI:137386"/>
        <dbReference type="ChEBI" id="CHEBI:191199"/>
    </reaction>
    <physiologicalReaction direction="left-to-right" evidence="1">
        <dbReference type="Rhea" id="RHEA:71656"/>
    </physiologicalReaction>
</comment>
<evidence type="ECO:0000313" key="3">
    <source>
        <dbReference type="EMBL" id="NKY49719.1"/>
    </source>
</evidence>
<sequence length="325" mass="35509">MGKGIALQFKRAYPEMYKAYSAAAKAGELQIGAMHVWETGALAGPRVIINFPTKRHWRSPSTLDDVAAGLPALVEALHKYSITSVAIPPLGCGNGGLDWRDVAPLMWQALSPLADTIDIRIYPPEGAPAASEMTDRTNVPKMTAARAAVIRLLQVYEEYSFHPPSLIEVQKLAYFLQGAGQNLRLDFSKGTYGPYADALRKSLRNMEGHYIEGFGDGSAKVPEAEPISVKNSAELQAAHVLDDAPETAARVGRVIELADGFTSMYGLELLATVHWTVTREHATTSDEVFNKIQSWTPRKAALFTRQHVDTALTHLTALEWLPVSA</sequence>
<dbReference type="PROSITE" id="PS51154">
    <property type="entry name" value="MACRO"/>
    <property type="match status" value="1"/>
</dbReference>
<organism evidence="3 4">
    <name type="scientific">Nocardia vermiculata</name>
    <dbReference type="NCBI Taxonomy" id="257274"/>
    <lineage>
        <taxon>Bacteria</taxon>
        <taxon>Bacillati</taxon>
        <taxon>Actinomycetota</taxon>
        <taxon>Actinomycetes</taxon>
        <taxon>Mycobacteriales</taxon>
        <taxon>Nocardiaceae</taxon>
        <taxon>Nocardia</taxon>
    </lineage>
</organism>
<dbReference type="PANTHER" id="PTHR12521:SF0">
    <property type="entry name" value="ADP-RIBOSE GLYCOHYDROLASE OARD1"/>
    <property type="match status" value="1"/>
</dbReference>
<dbReference type="InterPro" id="IPR050892">
    <property type="entry name" value="ADP-ribose_metab_enzymes"/>
</dbReference>
<dbReference type="PANTHER" id="PTHR12521">
    <property type="entry name" value="PROTEIN C6ORF130"/>
    <property type="match status" value="1"/>
</dbReference>
<dbReference type="GO" id="GO:0140291">
    <property type="term" value="P:peptidyl-glutamate ADP-deribosylation"/>
    <property type="evidence" value="ECO:0007669"/>
    <property type="project" value="TreeGrafter"/>
</dbReference>
<dbReference type="SUPFAM" id="SSF52949">
    <property type="entry name" value="Macro domain-like"/>
    <property type="match status" value="1"/>
</dbReference>
<dbReference type="InterPro" id="IPR043472">
    <property type="entry name" value="Macro_dom-like"/>
</dbReference>
<evidence type="ECO:0000256" key="1">
    <source>
        <dbReference type="ARBA" id="ARBA00035885"/>
    </source>
</evidence>
<comment type="caution">
    <text evidence="3">The sequence shown here is derived from an EMBL/GenBank/DDBJ whole genome shotgun (WGS) entry which is preliminary data.</text>
</comment>
<keyword evidence="4" id="KW-1185">Reference proteome</keyword>
<reference evidence="3 4" key="1">
    <citation type="submission" date="2020-04" db="EMBL/GenBank/DDBJ databases">
        <title>MicrobeNet Type strains.</title>
        <authorList>
            <person name="Nicholson A.C."/>
        </authorList>
    </citation>
    <scope>NUCLEOTIDE SEQUENCE [LARGE SCALE GENOMIC DNA]</scope>
    <source>
        <strain evidence="3 4">JCM 12354</strain>
    </source>
</reference>
<evidence type="ECO:0000259" key="2">
    <source>
        <dbReference type="PROSITE" id="PS51154"/>
    </source>
</evidence>
<dbReference type="AlphaFoldDB" id="A0A846XZL6"/>
<protein>
    <submittedName>
        <fullName evidence="3">Macro domain-containing protein</fullName>
    </submittedName>
</protein>
<dbReference type="InterPro" id="IPR002589">
    <property type="entry name" value="Macro_dom"/>
</dbReference>